<evidence type="ECO:0000256" key="6">
    <source>
        <dbReference type="SAM" id="Phobius"/>
    </source>
</evidence>
<proteinExistence type="predicted"/>
<comment type="subcellular location">
    <subcellularLocation>
        <location evidence="1">Cell membrane</location>
        <topology evidence="1">Multi-pass membrane protein</topology>
    </subcellularLocation>
</comment>
<evidence type="ECO:0000313" key="7">
    <source>
        <dbReference type="EMBL" id="EHH11102.1"/>
    </source>
</evidence>
<dbReference type="Proteomes" id="UP000002949">
    <property type="component" value="Unassembled WGS sequence"/>
</dbReference>
<feature type="transmembrane region" description="Helical" evidence="6">
    <location>
        <begin position="145"/>
        <end position="169"/>
    </location>
</feature>
<accession>G6YAV1</accession>
<keyword evidence="5 6" id="KW-0472">Membrane</keyword>
<keyword evidence="8" id="KW-1185">Reference proteome</keyword>
<evidence type="ECO:0000256" key="2">
    <source>
        <dbReference type="ARBA" id="ARBA00022475"/>
    </source>
</evidence>
<keyword evidence="4 6" id="KW-1133">Transmembrane helix</keyword>
<dbReference type="GO" id="GO:0005886">
    <property type="term" value="C:plasma membrane"/>
    <property type="evidence" value="ECO:0007669"/>
    <property type="project" value="UniProtKB-SubCell"/>
</dbReference>
<dbReference type="PANTHER" id="PTHR30086:SF20">
    <property type="entry name" value="ARGININE EXPORTER PROTEIN ARGO-RELATED"/>
    <property type="match status" value="1"/>
</dbReference>
<feature type="transmembrane region" description="Helical" evidence="6">
    <location>
        <begin position="217"/>
        <end position="238"/>
    </location>
</feature>
<evidence type="ECO:0000256" key="4">
    <source>
        <dbReference type="ARBA" id="ARBA00022989"/>
    </source>
</evidence>
<feature type="transmembrane region" description="Helical" evidence="6">
    <location>
        <begin position="36"/>
        <end position="55"/>
    </location>
</feature>
<dbReference type="AlphaFoldDB" id="G6YAV1"/>
<feature type="transmembrane region" description="Helical" evidence="6">
    <location>
        <begin position="76"/>
        <end position="101"/>
    </location>
</feature>
<evidence type="ECO:0000256" key="3">
    <source>
        <dbReference type="ARBA" id="ARBA00022692"/>
    </source>
</evidence>
<dbReference type="PATRIC" id="fig|1082933.3.peg.2995"/>
<dbReference type="Pfam" id="PF01810">
    <property type="entry name" value="LysE"/>
    <property type="match status" value="1"/>
</dbReference>
<keyword evidence="3 6" id="KW-0812">Transmembrane</keyword>
<organism evidence="7 8">
    <name type="scientific">Mesorhizobium amorphae CCNWGS0123</name>
    <dbReference type="NCBI Taxonomy" id="1082933"/>
    <lineage>
        <taxon>Bacteria</taxon>
        <taxon>Pseudomonadati</taxon>
        <taxon>Pseudomonadota</taxon>
        <taxon>Alphaproteobacteria</taxon>
        <taxon>Hyphomicrobiales</taxon>
        <taxon>Phyllobacteriaceae</taxon>
        <taxon>Mesorhizobium</taxon>
    </lineage>
</organism>
<dbReference type="EMBL" id="AGSN01000113">
    <property type="protein sequence ID" value="EHH11102.1"/>
    <property type="molecule type" value="Genomic_DNA"/>
</dbReference>
<dbReference type="InterPro" id="IPR001123">
    <property type="entry name" value="LeuE-type"/>
</dbReference>
<feature type="transmembrane region" description="Helical" evidence="6">
    <location>
        <begin position="181"/>
        <end position="205"/>
    </location>
</feature>
<evidence type="ECO:0000313" key="8">
    <source>
        <dbReference type="Proteomes" id="UP000002949"/>
    </source>
</evidence>
<keyword evidence="2" id="KW-1003">Cell membrane</keyword>
<evidence type="ECO:0000256" key="1">
    <source>
        <dbReference type="ARBA" id="ARBA00004651"/>
    </source>
</evidence>
<name>G6YAV1_9HYPH</name>
<protein>
    <recommendedName>
        <fullName evidence="9">Lysine exporter protein LysE/YggA</fullName>
    </recommendedName>
</protein>
<dbReference type="eggNOG" id="COG1280">
    <property type="taxonomic scope" value="Bacteria"/>
</dbReference>
<gene>
    <name evidence="7" type="ORF">MEA186_15367</name>
</gene>
<reference evidence="7 8" key="1">
    <citation type="journal article" date="2012" name="J. Bacteriol.">
        <title>Draft Genome Sequence of Plant Growth-Promoting Rhizobium Mesorhizobium amorphae, Isolated from Zinc-Lead Mine Tailings.</title>
        <authorList>
            <person name="Hao X."/>
            <person name="Lin Y."/>
            <person name="Johnstone L."/>
            <person name="Baltrus D.A."/>
            <person name="Miller S.J."/>
            <person name="Wei G."/>
            <person name="Rensing C."/>
        </authorList>
    </citation>
    <scope>NUCLEOTIDE SEQUENCE [LARGE SCALE GENOMIC DNA]</scope>
    <source>
        <strain evidence="7 8">CCNWGS0123</strain>
    </source>
</reference>
<evidence type="ECO:0008006" key="9">
    <source>
        <dbReference type="Google" id="ProtNLM"/>
    </source>
</evidence>
<dbReference type="STRING" id="1082933.A6B35_13570"/>
<evidence type="ECO:0000256" key="5">
    <source>
        <dbReference type="ARBA" id="ARBA00023136"/>
    </source>
</evidence>
<feature type="transmembrane region" description="Helical" evidence="6">
    <location>
        <begin position="113"/>
        <end position="133"/>
    </location>
</feature>
<dbReference type="PANTHER" id="PTHR30086">
    <property type="entry name" value="ARGININE EXPORTER PROTEIN ARGO"/>
    <property type="match status" value="1"/>
</dbReference>
<dbReference type="GO" id="GO:0015171">
    <property type="term" value="F:amino acid transmembrane transporter activity"/>
    <property type="evidence" value="ECO:0007669"/>
    <property type="project" value="TreeGrafter"/>
</dbReference>
<sequence>MLPAAALSKILIFLLSPAGKSASLNAREQQPLSGTFMDLATLLAFAAAFFVFAASPGPDNMTIVARTISGGAASGIAYGAGTVVGILIFLLLAAFGLSIIAAKMAVVMTVLRYGGAAYLIWMGVRLWTAVPVVPELQPVSGGRGLLTIFATGIALNLGNPKMPLFYVALLPNVVGASLTPGHVGLLMAVILAVEVVVIGGHVILAGRARSLLRTPRIVRRVNRAAGGVMIGVGVAVVATR</sequence>